<dbReference type="Proteomes" id="UP000322499">
    <property type="component" value="Unassembled WGS sequence"/>
</dbReference>
<dbReference type="InterPro" id="IPR028082">
    <property type="entry name" value="Peripla_BP_I"/>
</dbReference>
<dbReference type="Gene3D" id="1.10.260.40">
    <property type="entry name" value="lambda repressor-like DNA-binding domains"/>
    <property type="match status" value="1"/>
</dbReference>
<keyword evidence="3" id="KW-0804">Transcription</keyword>
<feature type="domain" description="HTH lacI-type" evidence="4">
    <location>
        <begin position="22"/>
        <end position="78"/>
    </location>
</feature>
<dbReference type="Gene3D" id="3.40.50.2300">
    <property type="match status" value="2"/>
</dbReference>
<proteinExistence type="predicted"/>
<dbReference type="PANTHER" id="PTHR30146">
    <property type="entry name" value="LACI-RELATED TRANSCRIPTIONAL REPRESSOR"/>
    <property type="match status" value="1"/>
</dbReference>
<reference evidence="5 6" key="1">
    <citation type="submission" date="2019-07" db="EMBL/GenBank/DDBJ databases">
        <title>Genomic Encyclopedia of Archaeal and Bacterial Type Strains, Phase II (KMG-II): from individual species to whole genera.</title>
        <authorList>
            <person name="Goeker M."/>
        </authorList>
    </citation>
    <scope>NUCLEOTIDE SEQUENCE [LARGE SCALE GENOMIC DNA]</scope>
    <source>
        <strain evidence="5 6">DSM 46842</strain>
    </source>
</reference>
<dbReference type="AlphaFoldDB" id="A0A5S5CV63"/>
<name>A0A5S5CV63_9ACTN</name>
<evidence type="ECO:0000256" key="3">
    <source>
        <dbReference type="ARBA" id="ARBA00023163"/>
    </source>
</evidence>
<dbReference type="CDD" id="cd01392">
    <property type="entry name" value="HTH_LacI"/>
    <property type="match status" value="1"/>
</dbReference>
<dbReference type="InterPro" id="IPR000843">
    <property type="entry name" value="HTH_LacI"/>
</dbReference>
<accession>A0A5S5CV63</accession>
<dbReference type="SMART" id="SM00354">
    <property type="entry name" value="HTH_LACI"/>
    <property type="match status" value="1"/>
</dbReference>
<dbReference type="PANTHER" id="PTHR30146:SF153">
    <property type="entry name" value="LACTOSE OPERON REPRESSOR"/>
    <property type="match status" value="1"/>
</dbReference>
<keyword evidence="6" id="KW-1185">Reference proteome</keyword>
<dbReference type="Pfam" id="PF00356">
    <property type="entry name" value="LacI"/>
    <property type="match status" value="1"/>
</dbReference>
<gene>
    <name evidence="5" type="ORF">BD833_106259</name>
</gene>
<keyword evidence="1" id="KW-0805">Transcription regulation</keyword>
<evidence type="ECO:0000313" key="6">
    <source>
        <dbReference type="Proteomes" id="UP000322499"/>
    </source>
</evidence>
<evidence type="ECO:0000259" key="4">
    <source>
        <dbReference type="PROSITE" id="PS50932"/>
    </source>
</evidence>
<dbReference type="GO" id="GO:0000976">
    <property type="term" value="F:transcription cis-regulatory region binding"/>
    <property type="evidence" value="ECO:0007669"/>
    <property type="project" value="TreeGrafter"/>
</dbReference>
<protein>
    <submittedName>
        <fullName evidence="5">LacI family transcriptional regulator</fullName>
    </submittedName>
</protein>
<dbReference type="GO" id="GO:0003700">
    <property type="term" value="F:DNA-binding transcription factor activity"/>
    <property type="evidence" value="ECO:0007669"/>
    <property type="project" value="TreeGrafter"/>
</dbReference>
<dbReference type="InterPro" id="IPR046335">
    <property type="entry name" value="LacI/GalR-like_sensor"/>
</dbReference>
<dbReference type="EMBL" id="VNHW01000006">
    <property type="protein sequence ID" value="TYP87667.1"/>
    <property type="molecule type" value="Genomic_DNA"/>
</dbReference>
<sequence>MAQHPTEDAPDRAVGGVPLPRITSADVARESGVSRTTVSYVLNDTAGAMISEETRRRVRAVADRLGYAPSAAARALRSGRSDLVLCALPDWPVGPVIDALLDHLTEELAVRDLSVLVYHCRGHRPLSDLWRAVTPRAVVGFTAFTAEEEDGMRRAGIQVLGTVQDEDLRRPGAFAVPQMQVGRLQVQHLAAQGHRVLGYAAPTDPRVAGFAAPRLAGVRQECRRSGLPAPRVQPVDVSADSGAAAVRAWRTGSSPATAVAAYNDEVALAVLAGLRAEGLRVPQDVAVIGVDDVPAGRLSAPPLTTVSQSVDLQARFLSAAVVAALDGAPEPPHPADVLRLVVRESA</sequence>
<dbReference type="Pfam" id="PF13377">
    <property type="entry name" value="Peripla_BP_3"/>
    <property type="match status" value="1"/>
</dbReference>
<comment type="caution">
    <text evidence="5">The sequence shown here is derived from an EMBL/GenBank/DDBJ whole genome shotgun (WGS) entry which is preliminary data.</text>
</comment>
<keyword evidence="2" id="KW-0238">DNA-binding</keyword>
<dbReference type="PROSITE" id="PS50932">
    <property type="entry name" value="HTH_LACI_2"/>
    <property type="match status" value="1"/>
</dbReference>
<evidence type="ECO:0000256" key="1">
    <source>
        <dbReference type="ARBA" id="ARBA00023015"/>
    </source>
</evidence>
<organism evidence="5 6">
    <name type="scientific">Blastococcus xanthinilyticus</name>
    <dbReference type="NCBI Taxonomy" id="1564164"/>
    <lineage>
        <taxon>Bacteria</taxon>
        <taxon>Bacillati</taxon>
        <taxon>Actinomycetota</taxon>
        <taxon>Actinomycetes</taxon>
        <taxon>Geodermatophilales</taxon>
        <taxon>Geodermatophilaceae</taxon>
        <taxon>Blastococcus</taxon>
    </lineage>
</organism>
<evidence type="ECO:0000256" key="2">
    <source>
        <dbReference type="ARBA" id="ARBA00023125"/>
    </source>
</evidence>
<dbReference type="SUPFAM" id="SSF47413">
    <property type="entry name" value="lambda repressor-like DNA-binding domains"/>
    <property type="match status" value="1"/>
</dbReference>
<dbReference type="InterPro" id="IPR010982">
    <property type="entry name" value="Lambda_DNA-bd_dom_sf"/>
</dbReference>
<evidence type="ECO:0000313" key="5">
    <source>
        <dbReference type="EMBL" id="TYP87667.1"/>
    </source>
</evidence>
<dbReference type="RefSeq" id="WP_208092606.1">
    <property type="nucleotide sequence ID" value="NZ_VNHW01000006.1"/>
</dbReference>
<dbReference type="SUPFAM" id="SSF53822">
    <property type="entry name" value="Periplasmic binding protein-like I"/>
    <property type="match status" value="1"/>
</dbReference>